<gene>
    <name evidence="2" type="ORF">TA5114_01153</name>
</gene>
<dbReference type="PANTHER" id="PTHR21366:SF14">
    <property type="entry name" value="GLYOXALASE DOMAIN-CONTAINING PROTEIN 5"/>
    <property type="match status" value="1"/>
</dbReference>
<dbReference type="Pfam" id="PF00903">
    <property type="entry name" value="Glyoxalase"/>
    <property type="match status" value="1"/>
</dbReference>
<dbReference type="InterPro" id="IPR037523">
    <property type="entry name" value="VOC_core"/>
</dbReference>
<feature type="domain" description="VOC" evidence="1">
    <location>
        <begin position="5"/>
        <end position="125"/>
    </location>
</feature>
<reference evidence="3" key="1">
    <citation type="submission" date="2015-09" db="EMBL/GenBank/DDBJ databases">
        <authorList>
            <person name="Rodrigo-Torres Lidia"/>
            <person name="Arahal R.David."/>
        </authorList>
    </citation>
    <scope>NUCLEOTIDE SEQUENCE [LARGE SCALE GENOMIC DNA]</scope>
    <source>
        <strain evidence="3">CECT 5114</strain>
    </source>
</reference>
<proteinExistence type="predicted"/>
<evidence type="ECO:0000313" key="2">
    <source>
        <dbReference type="EMBL" id="CUK25355.1"/>
    </source>
</evidence>
<organism evidence="2 3">
    <name type="scientific">Cognatishimia activa</name>
    <dbReference type="NCBI Taxonomy" id="1715691"/>
    <lineage>
        <taxon>Bacteria</taxon>
        <taxon>Pseudomonadati</taxon>
        <taxon>Pseudomonadota</taxon>
        <taxon>Alphaproteobacteria</taxon>
        <taxon>Rhodobacterales</taxon>
        <taxon>Paracoccaceae</taxon>
        <taxon>Cognatishimia</taxon>
    </lineage>
</organism>
<dbReference type="SUPFAM" id="SSF54593">
    <property type="entry name" value="Glyoxalase/Bleomycin resistance protein/Dihydroxybiphenyl dioxygenase"/>
    <property type="match status" value="1"/>
</dbReference>
<keyword evidence="3" id="KW-1185">Reference proteome</keyword>
<dbReference type="InterPro" id="IPR050383">
    <property type="entry name" value="GlyoxalaseI/FosfomycinResist"/>
</dbReference>
<dbReference type="EMBL" id="CYUE01000012">
    <property type="protein sequence ID" value="CUK25355.1"/>
    <property type="molecule type" value="Genomic_DNA"/>
</dbReference>
<evidence type="ECO:0000313" key="3">
    <source>
        <dbReference type="Proteomes" id="UP000051184"/>
    </source>
</evidence>
<dbReference type="InterPro" id="IPR029068">
    <property type="entry name" value="Glyas_Bleomycin-R_OHBP_Dase"/>
</dbReference>
<dbReference type="PANTHER" id="PTHR21366">
    <property type="entry name" value="GLYOXALASE FAMILY PROTEIN"/>
    <property type="match status" value="1"/>
</dbReference>
<dbReference type="InterPro" id="IPR004360">
    <property type="entry name" value="Glyas_Fos-R_dOase_dom"/>
</dbReference>
<dbReference type="RefSeq" id="WP_058314495.1">
    <property type="nucleotide sequence ID" value="NZ_CYTO01000024.1"/>
</dbReference>
<dbReference type="AlphaFoldDB" id="A0A0P1IP56"/>
<dbReference type="CDD" id="cd07253">
    <property type="entry name" value="GLOD5"/>
    <property type="match status" value="1"/>
</dbReference>
<dbReference type="Proteomes" id="UP000051184">
    <property type="component" value="Unassembled WGS sequence"/>
</dbReference>
<accession>A0A0P1IP56</accession>
<evidence type="ECO:0000259" key="1">
    <source>
        <dbReference type="PROSITE" id="PS51819"/>
    </source>
</evidence>
<dbReference type="STRING" id="1715691.TA5113_02778"/>
<dbReference type="Gene3D" id="3.10.180.10">
    <property type="entry name" value="2,3-Dihydroxybiphenyl 1,2-Dioxygenase, domain 1"/>
    <property type="match status" value="1"/>
</dbReference>
<protein>
    <submittedName>
        <fullName evidence="2">Virulence protein</fullName>
    </submittedName>
</protein>
<dbReference type="PROSITE" id="PS51819">
    <property type="entry name" value="VOC"/>
    <property type="match status" value="1"/>
</dbReference>
<name>A0A0P1IP56_9RHOB</name>
<sequence length="126" mass="13951">MHIRSLDHLVLTVASIEETCAFYQDVLGMRVSEFAGGRKALHFGDQKFNLHEAGNEFEPKAKSPIPGSADFCLLTDTPIEEVFNHLKALEIPIVDGIVDRTGATGALRSIYIRDPDQNLVEISELQ</sequence>